<evidence type="ECO:0000256" key="2">
    <source>
        <dbReference type="ARBA" id="ARBA00023002"/>
    </source>
</evidence>
<dbReference type="InParanoid" id="A0A1Z5JFZ1"/>
<evidence type="ECO:0000256" key="3">
    <source>
        <dbReference type="ARBA" id="ARBA00023004"/>
    </source>
</evidence>
<proteinExistence type="predicted"/>
<dbReference type="InterPro" id="IPR011051">
    <property type="entry name" value="RmlC_Cupin_sf"/>
</dbReference>
<dbReference type="InterPro" id="IPR014710">
    <property type="entry name" value="RmlC-like_jellyroll"/>
</dbReference>
<keyword evidence="4" id="KW-0223">Dioxygenase</keyword>
<evidence type="ECO:0000256" key="1">
    <source>
        <dbReference type="ARBA" id="ARBA00022723"/>
    </source>
</evidence>
<accession>A0A1Z5JFZ1</accession>
<keyword evidence="3" id="KW-0408">Iron</keyword>
<dbReference type="CDD" id="cd20289">
    <property type="entry name" value="cupin_ADO"/>
    <property type="match status" value="1"/>
</dbReference>
<reference evidence="4 5" key="1">
    <citation type="journal article" date="2015" name="Plant Cell">
        <title>Oil accumulation by the oleaginous diatom Fistulifera solaris as revealed by the genome and transcriptome.</title>
        <authorList>
            <person name="Tanaka T."/>
            <person name="Maeda Y."/>
            <person name="Veluchamy A."/>
            <person name="Tanaka M."/>
            <person name="Abida H."/>
            <person name="Marechal E."/>
            <person name="Bowler C."/>
            <person name="Muto M."/>
            <person name="Sunaga Y."/>
            <person name="Tanaka M."/>
            <person name="Yoshino T."/>
            <person name="Taniguchi T."/>
            <person name="Fukuda Y."/>
            <person name="Nemoto M."/>
            <person name="Matsumoto M."/>
            <person name="Wong P.S."/>
            <person name="Aburatani S."/>
            <person name="Fujibuchi W."/>
        </authorList>
    </citation>
    <scope>NUCLEOTIDE SEQUENCE [LARGE SCALE GENOMIC DNA]</scope>
    <source>
        <strain evidence="4 5">JPCC DA0580</strain>
    </source>
</reference>
<gene>
    <name evidence="4" type="ORF">FisN_15Hh291</name>
</gene>
<dbReference type="Proteomes" id="UP000198406">
    <property type="component" value="Unassembled WGS sequence"/>
</dbReference>
<dbReference type="PANTHER" id="PTHR22966">
    <property type="entry name" value="2-AMINOETHANETHIOL DIOXYGENASE"/>
    <property type="match status" value="1"/>
</dbReference>
<evidence type="ECO:0000313" key="4">
    <source>
        <dbReference type="EMBL" id="GAX12812.1"/>
    </source>
</evidence>
<dbReference type="Gene3D" id="2.60.120.10">
    <property type="entry name" value="Jelly Rolls"/>
    <property type="match status" value="1"/>
</dbReference>
<keyword evidence="1" id="KW-0479">Metal-binding</keyword>
<keyword evidence="2 4" id="KW-0560">Oxidoreductase</keyword>
<dbReference type="EC" id="1.13.11.19" evidence="4"/>
<protein>
    <submittedName>
        <fullName evidence="4">Cysteamine dioxygenase</fullName>
        <ecNumber evidence="4">1.13.11.19</ecNumber>
    </submittedName>
</protein>
<dbReference type="AlphaFoldDB" id="A0A1Z5JFZ1"/>
<dbReference type="GO" id="GO:0046872">
    <property type="term" value="F:metal ion binding"/>
    <property type="evidence" value="ECO:0007669"/>
    <property type="project" value="UniProtKB-KW"/>
</dbReference>
<sequence length="294" mass="33010">MATTMKKHLSEKAQMHGLKELVAYVANESRIQVGDEERWNIPEIAKHSECGLSSVSVSTLQKCLQPVLEGLGQIDATELLGLEQVAAGMGPQIKEGIHVRPIHDLITPSCDPGTVRYIHLSEVEGQYSMGVFIFPPLAVIPLHDHPGMCVLSRVLYGDLQRKSLDLAREQPDEEPETRSWIPWTRSGKRRRDSDVPKGSKLAYRNRVDNLRAPDCTILFPFEGNLHEFVAGPHGAAVLDVLLPPYDHQHHRDCTFFEIRECADKLDGNRDKVWITPTGQPENFHCISGSYDHLE</sequence>
<name>A0A1Z5JFZ1_FISSO</name>
<keyword evidence="5" id="KW-1185">Reference proteome</keyword>
<dbReference type="SUPFAM" id="SSF51182">
    <property type="entry name" value="RmlC-like cupins"/>
    <property type="match status" value="1"/>
</dbReference>
<dbReference type="PANTHER" id="PTHR22966:SF61">
    <property type="entry name" value="2-AMINOETHANETHIOL DIOXYGENASE"/>
    <property type="match status" value="1"/>
</dbReference>
<dbReference type="GO" id="GO:0047800">
    <property type="term" value="F:cysteamine dioxygenase activity"/>
    <property type="evidence" value="ECO:0007669"/>
    <property type="project" value="UniProtKB-EC"/>
</dbReference>
<evidence type="ECO:0000313" key="5">
    <source>
        <dbReference type="Proteomes" id="UP000198406"/>
    </source>
</evidence>
<dbReference type="Pfam" id="PF07847">
    <property type="entry name" value="PCO_ADO"/>
    <property type="match status" value="1"/>
</dbReference>
<comment type="caution">
    <text evidence="4">The sequence shown here is derived from an EMBL/GenBank/DDBJ whole genome shotgun (WGS) entry which is preliminary data.</text>
</comment>
<organism evidence="4 5">
    <name type="scientific">Fistulifera solaris</name>
    <name type="common">Oleaginous diatom</name>
    <dbReference type="NCBI Taxonomy" id="1519565"/>
    <lineage>
        <taxon>Eukaryota</taxon>
        <taxon>Sar</taxon>
        <taxon>Stramenopiles</taxon>
        <taxon>Ochrophyta</taxon>
        <taxon>Bacillariophyta</taxon>
        <taxon>Bacillariophyceae</taxon>
        <taxon>Bacillariophycidae</taxon>
        <taxon>Naviculales</taxon>
        <taxon>Naviculaceae</taxon>
        <taxon>Fistulifera</taxon>
    </lineage>
</organism>
<dbReference type="InterPro" id="IPR012864">
    <property type="entry name" value="PCO/ADO"/>
</dbReference>
<dbReference type="EMBL" id="BDSP01000055">
    <property type="protein sequence ID" value="GAX12812.1"/>
    <property type="molecule type" value="Genomic_DNA"/>
</dbReference>
<dbReference type="OrthoDB" id="271433at2759"/>